<feature type="region of interest" description="Disordered" evidence="1">
    <location>
        <begin position="69"/>
        <end position="96"/>
    </location>
</feature>
<feature type="compositionally biased region" description="Basic and acidic residues" evidence="1">
    <location>
        <begin position="550"/>
        <end position="562"/>
    </location>
</feature>
<name>A0A7S2A0L6_9STRA</name>
<evidence type="ECO:0000256" key="1">
    <source>
        <dbReference type="SAM" id="MobiDB-lite"/>
    </source>
</evidence>
<feature type="compositionally biased region" description="Basic residues" evidence="1">
    <location>
        <begin position="124"/>
        <end position="137"/>
    </location>
</feature>
<dbReference type="AlphaFoldDB" id="A0A7S2A0L6"/>
<proteinExistence type="predicted"/>
<reference evidence="2" key="1">
    <citation type="submission" date="2021-01" db="EMBL/GenBank/DDBJ databases">
        <authorList>
            <person name="Corre E."/>
            <person name="Pelletier E."/>
            <person name="Niang G."/>
            <person name="Scheremetjew M."/>
            <person name="Finn R."/>
            <person name="Kale V."/>
            <person name="Holt S."/>
            <person name="Cochrane G."/>
            <person name="Meng A."/>
            <person name="Brown T."/>
            <person name="Cohen L."/>
        </authorList>
    </citation>
    <scope>NUCLEOTIDE SEQUENCE</scope>
    <source>
        <strain evidence="2">Pop2</strain>
    </source>
</reference>
<feature type="region of interest" description="Disordered" evidence="1">
    <location>
        <begin position="257"/>
        <end position="298"/>
    </location>
</feature>
<gene>
    <name evidence="2" type="ORF">DBRI1063_LOCUS22971</name>
</gene>
<organism evidence="2">
    <name type="scientific">Ditylum brightwellii</name>
    <dbReference type="NCBI Taxonomy" id="49249"/>
    <lineage>
        <taxon>Eukaryota</taxon>
        <taxon>Sar</taxon>
        <taxon>Stramenopiles</taxon>
        <taxon>Ochrophyta</taxon>
        <taxon>Bacillariophyta</taxon>
        <taxon>Mediophyceae</taxon>
        <taxon>Lithodesmiophycidae</taxon>
        <taxon>Lithodesmiales</taxon>
        <taxon>Lithodesmiaceae</taxon>
        <taxon>Ditylum</taxon>
    </lineage>
</organism>
<sequence>MKKLRNNGNGKLKTKGGQGNANSHNSSSSSAISSNCKTTDEHHNLSTPCCILVREVALEIFPDVDQFLDKEEEEDKKERKKHNNERVSMDPQQQPLLGRIIRQHLIHERQVENNQSTSAAASASKKKKKKRNKKKKQSSSSDKNPNEASLDVIVAAEGNSSSLELDKKPQSQDPPPSSHATQKSSPKQQQQQNTNINQSQPTKKQDEASDLDLFLDQYVTSASSINNNNNSQHSTTTLTNRDLTSFVSFLTTRYQHYQQQQQQQDETTTAATTKKHSSTKPKKDKPCAKTPSSSSPNVILPTLSIKDVLNACENTCCRLCRTSASTYLRQLIGPTTATNGNGRTNNLRGIIPNGGGGGARSNNSNWKPTSVANPGCIVIDASSAEIPKRPPQQPRTNNLAIPIPSRHNEDVCSSPNGTQYKKHDDDEDVERAFDYIAMEEGNAPFVPNFSSTAASTENGKHHNDNSSLFRLTMHPITLGDEKDESMERFLQLTSSPSPPSTTSISEDSSQCAFPLTVHDIECMAKYILLPCGIQEVTTIAESVRRKQQQKRQEEEEKEETQG</sequence>
<feature type="compositionally biased region" description="Basic residues" evidence="1">
    <location>
        <begin position="273"/>
        <end position="283"/>
    </location>
</feature>
<feature type="region of interest" description="Disordered" evidence="1">
    <location>
        <begin position="108"/>
        <end position="149"/>
    </location>
</feature>
<protein>
    <submittedName>
        <fullName evidence="2">Uncharacterized protein</fullName>
    </submittedName>
</protein>
<feature type="region of interest" description="Disordered" evidence="1">
    <location>
        <begin position="1"/>
        <end position="40"/>
    </location>
</feature>
<feature type="region of interest" description="Disordered" evidence="1">
    <location>
        <begin position="542"/>
        <end position="562"/>
    </location>
</feature>
<accession>A0A7S2A0L6</accession>
<feature type="region of interest" description="Disordered" evidence="1">
    <location>
        <begin position="386"/>
        <end position="424"/>
    </location>
</feature>
<dbReference type="EMBL" id="HBGN01035796">
    <property type="protein sequence ID" value="CAD9353419.1"/>
    <property type="molecule type" value="Transcribed_RNA"/>
</dbReference>
<feature type="compositionally biased region" description="Low complexity" evidence="1">
    <location>
        <begin position="20"/>
        <end position="35"/>
    </location>
</feature>
<feature type="region of interest" description="Disordered" evidence="1">
    <location>
        <begin position="161"/>
        <end position="207"/>
    </location>
</feature>
<evidence type="ECO:0000313" key="2">
    <source>
        <dbReference type="EMBL" id="CAD9353419.1"/>
    </source>
</evidence>
<feature type="compositionally biased region" description="Low complexity" evidence="1">
    <location>
        <begin position="181"/>
        <end position="202"/>
    </location>
</feature>
<feature type="compositionally biased region" description="Low complexity" evidence="1">
    <location>
        <begin position="257"/>
        <end position="272"/>
    </location>
</feature>
<feature type="compositionally biased region" description="Low complexity" evidence="1">
    <location>
        <begin position="1"/>
        <end position="11"/>
    </location>
</feature>